<evidence type="ECO:0000259" key="10">
    <source>
        <dbReference type="Pfam" id="PF04290"/>
    </source>
</evidence>
<feature type="transmembrane region" description="Helical" evidence="9">
    <location>
        <begin position="43"/>
        <end position="60"/>
    </location>
</feature>
<keyword evidence="12" id="KW-1185">Reference proteome</keyword>
<evidence type="ECO:0000256" key="8">
    <source>
        <dbReference type="ARBA" id="ARBA00038436"/>
    </source>
</evidence>
<gene>
    <name evidence="11" type="ORF">D1953_19055</name>
</gene>
<protein>
    <submittedName>
        <fullName evidence="11">TRAP transporter small permease</fullName>
    </submittedName>
</protein>
<dbReference type="GO" id="GO:0022857">
    <property type="term" value="F:transmembrane transporter activity"/>
    <property type="evidence" value="ECO:0007669"/>
    <property type="project" value="TreeGrafter"/>
</dbReference>
<evidence type="ECO:0000313" key="12">
    <source>
        <dbReference type="Proteomes" id="UP000266016"/>
    </source>
</evidence>
<feature type="transmembrane region" description="Helical" evidence="9">
    <location>
        <begin position="81"/>
        <end position="103"/>
    </location>
</feature>
<proteinExistence type="inferred from homology"/>
<dbReference type="InterPro" id="IPR007387">
    <property type="entry name" value="TRAP_DctQ"/>
</dbReference>
<keyword evidence="5 9" id="KW-0812">Transmembrane</keyword>
<dbReference type="Proteomes" id="UP000266016">
    <property type="component" value="Unassembled WGS sequence"/>
</dbReference>
<dbReference type="PANTHER" id="PTHR35011">
    <property type="entry name" value="2,3-DIKETO-L-GULONATE TRAP TRANSPORTER SMALL PERMEASE PROTEIN YIAM"/>
    <property type="match status" value="1"/>
</dbReference>
<dbReference type="Pfam" id="PF04290">
    <property type="entry name" value="DctQ"/>
    <property type="match status" value="1"/>
</dbReference>
<reference evidence="11 12" key="1">
    <citation type="submission" date="2018-08" db="EMBL/GenBank/DDBJ databases">
        <title>Bacillus jemisoniae sp. nov., Bacillus chryseoplanitiae sp. nov., Bacillus resnikiae sp. nov., and Bacillus frankliniae sp. nov., isolated from Viking spacecraft and associated surfaces.</title>
        <authorList>
            <person name="Seuylemezian A."/>
            <person name="Vaishampayan P."/>
        </authorList>
    </citation>
    <scope>NUCLEOTIDE SEQUENCE [LARGE SCALE GENOMIC DNA]</scope>
    <source>
        <strain evidence="11 12">MA001</strain>
    </source>
</reference>
<evidence type="ECO:0000256" key="9">
    <source>
        <dbReference type="SAM" id="Phobius"/>
    </source>
</evidence>
<evidence type="ECO:0000256" key="5">
    <source>
        <dbReference type="ARBA" id="ARBA00022692"/>
    </source>
</evidence>
<dbReference type="GO" id="GO:0015740">
    <property type="term" value="P:C4-dicarboxylate transport"/>
    <property type="evidence" value="ECO:0007669"/>
    <property type="project" value="TreeGrafter"/>
</dbReference>
<dbReference type="RefSeq" id="WP_119118732.1">
    <property type="nucleotide sequence ID" value="NZ_QWVS01000054.1"/>
</dbReference>
<feature type="transmembrane region" description="Helical" evidence="9">
    <location>
        <begin position="12"/>
        <end position="31"/>
    </location>
</feature>
<comment type="similarity">
    <text evidence="8">Belongs to the TRAP transporter small permease family.</text>
</comment>
<dbReference type="PANTHER" id="PTHR35011:SF2">
    <property type="entry name" value="2,3-DIKETO-L-GULONATE TRAP TRANSPORTER SMALL PERMEASE PROTEIN YIAM"/>
    <property type="match status" value="1"/>
</dbReference>
<feature type="domain" description="Tripartite ATP-independent periplasmic transporters DctQ component" evidence="10">
    <location>
        <begin position="19"/>
        <end position="141"/>
    </location>
</feature>
<evidence type="ECO:0000256" key="7">
    <source>
        <dbReference type="ARBA" id="ARBA00023136"/>
    </source>
</evidence>
<dbReference type="AlphaFoldDB" id="A0A398AZK3"/>
<evidence type="ECO:0000256" key="3">
    <source>
        <dbReference type="ARBA" id="ARBA00022475"/>
    </source>
</evidence>
<evidence type="ECO:0000256" key="2">
    <source>
        <dbReference type="ARBA" id="ARBA00022448"/>
    </source>
</evidence>
<comment type="subcellular location">
    <subcellularLocation>
        <location evidence="1">Cell inner membrane</location>
        <topology evidence="1">Multi-pass membrane protein</topology>
    </subcellularLocation>
</comment>
<dbReference type="GO" id="GO:0005886">
    <property type="term" value="C:plasma membrane"/>
    <property type="evidence" value="ECO:0007669"/>
    <property type="project" value="UniProtKB-SubCell"/>
</dbReference>
<evidence type="ECO:0000256" key="4">
    <source>
        <dbReference type="ARBA" id="ARBA00022519"/>
    </source>
</evidence>
<keyword evidence="7 9" id="KW-0472">Membrane</keyword>
<name>A0A398AZK3_9BACI</name>
<sequence>MKIFVRLEEWLLAILMIVICGVTMANVLSRYFLNVSLSMTEELTTNLFAYAIFIGASLLAREKGHLGFSLLTDYLPPKLQIIIAILIGCLTTVFFAVLFWFGLEMVMQQYEYQQKTPALGLDEWIMGLSVPLGSFLCVLRFWEGCILEIKTIRGRMKS</sequence>
<evidence type="ECO:0000256" key="6">
    <source>
        <dbReference type="ARBA" id="ARBA00022989"/>
    </source>
</evidence>
<organism evidence="11 12">
    <name type="scientific">Peribacillus asahii</name>
    <dbReference type="NCBI Taxonomy" id="228899"/>
    <lineage>
        <taxon>Bacteria</taxon>
        <taxon>Bacillati</taxon>
        <taxon>Bacillota</taxon>
        <taxon>Bacilli</taxon>
        <taxon>Bacillales</taxon>
        <taxon>Bacillaceae</taxon>
        <taxon>Peribacillus</taxon>
    </lineage>
</organism>
<keyword evidence="6 9" id="KW-1133">Transmembrane helix</keyword>
<keyword evidence="3" id="KW-1003">Cell membrane</keyword>
<keyword evidence="2" id="KW-0813">Transport</keyword>
<accession>A0A398AZK3</accession>
<dbReference type="InterPro" id="IPR055348">
    <property type="entry name" value="DctQ"/>
</dbReference>
<comment type="caution">
    <text evidence="11">The sequence shown here is derived from an EMBL/GenBank/DDBJ whole genome shotgun (WGS) entry which is preliminary data.</text>
</comment>
<dbReference type="EMBL" id="QWVS01000054">
    <property type="protein sequence ID" value="RID82098.1"/>
    <property type="molecule type" value="Genomic_DNA"/>
</dbReference>
<keyword evidence="4" id="KW-0997">Cell inner membrane</keyword>
<evidence type="ECO:0000313" key="11">
    <source>
        <dbReference type="EMBL" id="RID82098.1"/>
    </source>
</evidence>
<evidence type="ECO:0000256" key="1">
    <source>
        <dbReference type="ARBA" id="ARBA00004429"/>
    </source>
</evidence>